<evidence type="ECO:0000313" key="4">
    <source>
        <dbReference type="Proteomes" id="UP000199019"/>
    </source>
</evidence>
<evidence type="ECO:0000256" key="2">
    <source>
        <dbReference type="SAM" id="Phobius"/>
    </source>
</evidence>
<feature type="compositionally biased region" description="Basic and acidic residues" evidence="1">
    <location>
        <begin position="39"/>
        <end position="49"/>
    </location>
</feature>
<evidence type="ECO:0000256" key="1">
    <source>
        <dbReference type="SAM" id="MobiDB-lite"/>
    </source>
</evidence>
<feature type="transmembrane region" description="Helical" evidence="2">
    <location>
        <begin position="14"/>
        <end position="31"/>
    </location>
</feature>
<sequence length="85" mass="9138">MKAAPWDPLVGSPLIWMLGFVVVLGLLWFLYSRLAKSDTGHLDEPKDLRGPSGAAWTPKHPDAGDTGEGNPPSTPPGTHPDPDQR</sequence>
<dbReference type="Proteomes" id="UP000199019">
    <property type="component" value="Unassembled WGS sequence"/>
</dbReference>
<organism evidence="3 4">
    <name type="scientific">Pedococcus cremeus</name>
    <dbReference type="NCBI Taxonomy" id="587636"/>
    <lineage>
        <taxon>Bacteria</taxon>
        <taxon>Bacillati</taxon>
        <taxon>Actinomycetota</taxon>
        <taxon>Actinomycetes</taxon>
        <taxon>Micrococcales</taxon>
        <taxon>Intrasporangiaceae</taxon>
        <taxon>Pedococcus</taxon>
    </lineage>
</organism>
<proteinExistence type="predicted"/>
<gene>
    <name evidence="3" type="ORF">SAMN05216199_3031</name>
</gene>
<feature type="region of interest" description="Disordered" evidence="1">
    <location>
        <begin position="39"/>
        <end position="85"/>
    </location>
</feature>
<name>A0A1H9WMN7_9MICO</name>
<evidence type="ECO:0000313" key="3">
    <source>
        <dbReference type="EMBL" id="SES35029.1"/>
    </source>
</evidence>
<dbReference type="RefSeq" id="WP_143056237.1">
    <property type="nucleotide sequence ID" value="NZ_FOHB01000005.1"/>
</dbReference>
<keyword evidence="2" id="KW-0812">Transmembrane</keyword>
<reference evidence="4" key="1">
    <citation type="submission" date="2016-10" db="EMBL/GenBank/DDBJ databases">
        <authorList>
            <person name="Varghese N."/>
            <person name="Submissions S."/>
        </authorList>
    </citation>
    <scope>NUCLEOTIDE SEQUENCE [LARGE SCALE GENOMIC DNA]</scope>
    <source>
        <strain evidence="4">CGMCC 1.6963</strain>
    </source>
</reference>
<accession>A0A1H9WMN7</accession>
<keyword evidence="4" id="KW-1185">Reference proteome</keyword>
<dbReference type="AlphaFoldDB" id="A0A1H9WMN7"/>
<keyword evidence="2" id="KW-1133">Transmembrane helix</keyword>
<dbReference type="EMBL" id="FOHB01000005">
    <property type="protein sequence ID" value="SES35029.1"/>
    <property type="molecule type" value="Genomic_DNA"/>
</dbReference>
<keyword evidence="2" id="KW-0472">Membrane</keyword>
<protein>
    <submittedName>
        <fullName evidence="3">Uncharacterized protein</fullName>
    </submittedName>
</protein>
<dbReference type="STRING" id="587636.SAMN05216199_3031"/>